<dbReference type="InterPro" id="IPR041627">
    <property type="entry name" value="AAA_lid_6"/>
</dbReference>
<dbReference type="RefSeq" id="WP_379291874.1">
    <property type="nucleotide sequence ID" value="NZ_JBHTIU010000110.1"/>
</dbReference>
<dbReference type="EMBL" id="JBHTIU010000110">
    <property type="protein sequence ID" value="MFD0872528.1"/>
    <property type="molecule type" value="Genomic_DNA"/>
</dbReference>
<evidence type="ECO:0000313" key="4">
    <source>
        <dbReference type="EMBL" id="MFD0872528.1"/>
    </source>
</evidence>
<evidence type="ECO:0000256" key="1">
    <source>
        <dbReference type="ARBA" id="ARBA00022741"/>
    </source>
</evidence>
<reference evidence="5" key="1">
    <citation type="journal article" date="2019" name="Int. J. Syst. Evol. Microbiol.">
        <title>The Global Catalogue of Microorganisms (GCM) 10K type strain sequencing project: providing services to taxonomists for standard genome sequencing and annotation.</title>
        <authorList>
            <consortium name="The Broad Institute Genomics Platform"/>
            <consortium name="The Broad Institute Genome Sequencing Center for Infectious Disease"/>
            <person name="Wu L."/>
            <person name="Ma J."/>
        </authorList>
    </citation>
    <scope>NUCLEOTIDE SEQUENCE [LARGE SCALE GENOMIC DNA]</scope>
    <source>
        <strain evidence="5">CCUG 57263</strain>
    </source>
</reference>
<name>A0ABW3DGC5_9BACL</name>
<feature type="non-terminal residue" evidence="4">
    <location>
        <position position="1"/>
    </location>
</feature>
<evidence type="ECO:0000259" key="3">
    <source>
        <dbReference type="Pfam" id="PF17866"/>
    </source>
</evidence>
<protein>
    <submittedName>
        <fullName evidence="4">Stage V sporulation protein K</fullName>
    </submittedName>
</protein>
<evidence type="ECO:0000313" key="5">
    <source>
        <dbReference type="Proteomes" id="UP001597120"/>
    </source>
</evidence>
<dbReference type="PANTHER" id="PTHR43392:SF2">
    <property type="entry name" value="AAA-TYPE ATPASE FAMILY PROTEIN _ ANKYRIN REPEAT FAMILY PROTEIN"/>
    <property type="match status" value="1"/>
</dbReference>
<sequence>EFMRTNPGLPSRFPIQVDFPDYTVEQLMQIAHWMMKEREYSFHPQAEWKLKQYLTREIENSFGTFSNARLVRNLIEKAMRHQAVRLLQLNKQHPSRQELMTLRPEDLRLDRA</sequence>
<keyword evidence="2" id="KW-0067">ATP-binding</keyword>
<gene>
    <name evidence="4" type="ORF">ACFQ03_25725</name>
</gene>
<dbReference type="Pfam" id="PF17866">
    <property type="entry name" value="AAA_lid_6"/>
    <property type="match status" value="1"/>
</dbReference>
<proteinExistence type="predicted"/>
<dbReference type="SUPFAM" id="SSF52540">
    <property type="entry name" value="P-loop containing nucleoside triphosphate hydrolases"/>
    <property type="match status" value="1"/>
</dbReference>
<keyword evidence="5" id="KW-1185">Reference proteome</keyword>
<evidence type="ECO:0000256" key="2">
    <source>
        <dbReference type="ARBA" id="ARBA00022840"/>
    </source>
</evidence>
<organism evidence="4 5">
    <name type="scientific">Paenibacillus residui</name>
    <dbReference type="NCBI Taxonomy" id="629724"/>
    <lineage>
        <taxon>Bacteria</taxon>
        <taxon>Bacillati</taxon>
        <taxon>Bacillota</taxon>
        <taxon>Bacilli</taxon>
        <taxon>Bacillales</taxon>
        <taxon>Paenibacillaceae</taxon>
        <taxon>Paenibacillus</taxon>
    </lineage>
</organism>
<feature type="domain" description="CbbX AAA lid" evidence="3">
    <location>
        <begin position="44"/>
        <end position="107"/>
    </location>
</feature>
<accession>A0ABW3DGC5</accession>
<keyword evidence="1" id="KW-0547">Nucleotide-binding</keyword>
<dbReference type="PRINTS" id="PR00819">
    <property type="entry name" value="CBXCFQXSUPER"/>
</dbReference>
<dbReference type="PANTHER" id="PTHR43392">
    <property type="entry name" value="AAA-TYPE ATPASE FAMILY PROTEIN / ANKYRIN REPEAT FAMILY PROTEIN"/>
    <property type="match status" value="1"/>
</dbReference>
<comment type="caution">
    <text evidence="4">The sequence shown here is derived from an EMBL/GenBank/DDBJ whole genome shotgun (WGS) entry which is preliminary data.</text>
</comment>
<dbReference type="Proteomes" id="UP001597120">
    <property type="component" value="Unassembled WGS sequence"/>
</dbReference>
<dbReference type="InterPro" id="IPR027417">
    <property type="entry name" value="P-loop_NTPase"/>
</dbReference>
<dbReference type="Gene3D" id="1.10.8.60">
    <property type="match status" value="1"/>
</dbReference>
<dbReference type="InterPro" id="IPR000641">
    <property type="entry name" value="CbxX/CfxQ"/>
</dbReference>
<dbReference type="InterPro" id="IPR050773">
    <property type="entry name" value="CbxX/CfxQ_RuBisCO_ESX"/>
</dbReference>